<evidence type="ECO:0000313" key="4">
    <source>
        <dbReference type="Proteomes" id="UP001206925"/>
    </source>
</evidence>
<keyword evidence="2" id="KW-1133">Transmembrane helix</keyword>
<sequence>MYEVSEWQMSVIGAVFFVLCLVFRRNIAYLFTNDERVADTVSDLSLLLSFSVLLNGIYPVLSGVAIGAGMQATVAIVNLVCFYLIGIPLGALLGYLTSLDIKGIWIGMIGGILSQTITLVYMTWRTNWDDEVKKATERLTRFYLKLDENSEQISN</sequence>
<dbReference type="GO" id="GO:0015297">
    <property type="term" value="F:antiporter activity"/>
    <property type="evidence" value="ECO:0007669"/>
    <property type="project" value="InterPro"/>
</dbReference>
<feature type="transmembrane region" description="Helical" evidence="2">
    <location>
        <begin position="44"/>
        <end position="68"/>
    </location>
</feature>
<feature type="transmembrane region" description="Helical" evidence="2">
    <location>
        <begin position="74"/>
        <end position="96"/>
    </location>
</feature>
<reference evidence="3" key="1">
    <citation type="submission" date="2022-06" db="EMBL/GenBank/DDBJ databases">
        <title>Uncovering the hologenomic basis of an extraordinary plant invasion.</title>
        <authorList>
            <person name="Bieker V.C."/>
            <person name="Martin M.D."/>
            <person name="Gilbert T."/>
            <person name="Hodgins K."/>
            <person name="Battlay P."/>
            <person name="Petersen B."/>
            <person name="Wilson J."/>
        </authorList>
    </citation>
    <scope>NUCLEOTIDE SEQUENCE</scope>
    <source>
        <strain evidence="3">AA19_3_7</strain>
        <tissue evidence="3">Leaf</tissue>
    </source>
</reference>
<gene>
    <name evidence="3" type="ORF">M8C21_024887</name>
</gene>
<dbReference type="PANTHER" id="PTHR11206">
    <property type="entry name" value="MULTIDRUG RESISTANCE PROTEIN"/>
    <property type="match status" value="1"/>
</dbReference>
<proteinExistence type="inferred from homology"/>
<organism evidence="3 4">
    <name type="scientific">Ambrosia artemisiifolia</name>
    <name type="common">Common ragweed</name>
    <dbReference type="NCBI Taxonomy" id="4212"/>
    <lineage>
        <taxon>Eukaryota</taxon>
        <taxon>Viridiplantae</taxon>
        <taxon>Streptophyta</taxon>
        <taxon>Embryophyta</taxon>
        <taxon>Tracheophyta</taxon>
        <taxon>Spermatophyta</taxon>
        <taxon>Magnoliopsida</taxon>
        <taxon>eudicotyledons</taxon>
        <taxon>Gunneridae</taxon>
        <taxon>Pentapetalae</taxon>
        <taxon>asterids</taxon>
        <taxon>campanulids</taxon>
        <taxon>Asterales</taxon>
        <taxon>Asteraceae</taxon>
        <taxon>Asteroideae</taxon>
        <taxon>Heliantheae alliance</taxon>
        <taxon>Heliantheae</taxon>
        <taxon>Ambrosia</taxon>
    </lineage>
</organism>
<dbReference type="AlphaFoldDB" id="A0AAD5GNY8"/>
<evidence type="ECO:0000313" key="3">
    <source>
        <dbReference type="EMBL" id="KAI7749937.1"/>
    </source>
</evidence>
<dbReference type="GO" id="GO:0042910">
    <property type="term" value="F:xenobiotic transmembrane transporter activity"/>
    <property type="evidence" value="ECO:0007669"/>
    <property type="project" value="InterPro"/>
</dbReference>
<comment type="caution">
    <text evidence="3">The sequence shown here is derived from an EMBL/GenBank/DDBJ whole genome shotgun (WGS) entry which is preliminary data.</text>
</comment>
<dbReference type="EMBL" id="JAMZMK010006253">
    <property type="protein sequence ID" value="KAI7749937.1"/>
    <property type="molecule type" value="Genomic_DNA"/>
</dbReference>
<dbReference type="GO" id="GO:0016020">
    <property type="term" value="C:membrane"/>
    <property type="evidence" value="ECO:0007669"/>
    <property type="project" value="InterPro"/>
</dbReference>
<accession>A0AAD5GNY8</accession>
<evidence type="ECO:0000256" key="2">
    <source>
        <dbReference type="SAM" id="Phobius"/>
    </source>
</evidence>
<name>A0AAD5GNY8_AMBAR</name>
<feature type="transmembrane region" description="Helical" evidence="2">
    <location>
        <begin position="103"/>
        <end position="124"/>
    </location>
</feature>
<dbReference type="Proteomes" id="UP001206925">
    <property type="component" value="Unassembled WGS sequence"/>
</dbReference>
<keyword evidence="2" id="KW-0472">Membrane</keyword>
<evidence type="ECO:0000256" key="1">
    <source>
        <dbReference type="ARBA" id="ARBA00010199"/>
    </source>
</evidence>
<feature type="transmembrane region" description="Helical" evidence="2">
    <location>
        <begin position="6"/>
        <end position="23"/>
    </location>
</feature>
<dbReference type="Pfam" id="PF01554">
    <property type="entry name" value="MatE"/>
    <property type="match status" value="1"/>
</dbReference>
<protein>
    <submittedName>
        <fullName evidence="3">Uncharacterized protein</fullName>
    </submittedName>
</protein>
<comment type="similarity">
    <text evidence="1">Belongs to the multi antimicrobial extrusion (MATE) (TC 2.A.66.1) family.</text>
</comment>
<keyword evidence="2" id="KW-0812">Transmembrane</keyword>
<dbReference type="InterPro" id="IPR002528">
    <property type="entry name" value="MATE_fam"/>
</dbReference>
<keyword evidence="4" id="KW-1185">Reference proteome</keyword>